<dbReference type="AlphaFoldDB" id="U5CYH0"/>
<organism evidence="2 3">
    <name type="scientific">Amborella trichopoda</name>
    <dbReference type="NCBI Taxonomy" id="13333"/>
    <lineage>
        <taxon>Eukaryota</taxon>
        <taxon>Viridiplantae</taxon>
        <taxon>Streptophyta</taxon>
        <taxon>Embryophyta</taxon>
        <taxon>Tracheophyta</taxon>
        <taxon>Spermatophyta</taxon>
        <taxon>Magnoliopsida</taxon>
        <taxon>Amborellales</taxon>
        <taxon>Amborellaceae</taxon>
        <taxon>Amborella</taxon>
    </lineage>
</organism>
<evidence type="ECO:0000256" key="1">
    <source>
        <dbReference type="SAM" id="MobiDB-lite"/>
    </source>
</evidence>
<dbReference type="HOGENOM" id="CLU_2433284_0_0_1"/>
<gene>
    <name evidence="2" type="ORF">AMTR_s01989p00009110</name>
</gene>
<evidence type="ECO:0000313" key="2">
    <source>
        <dbReference type="EMBL" id="ERN18391.1"/>
    </source>
</evidence>
<dbReference type="Proteomes" id="UP000017836">
    <property type="component" value="Unassembled WGS sequence"/>
</dbReference>
<sequence length="91" mass="11055">EVGGKYLEKDEEHISELNRKEQSSKKRWRERDYEERLRKTESIAYLKINNIENKSSLIQVLKNKHKDQYHRENKVNSIPQDQWQGSELKDN</sequence>
<protein>
    <submittedName>
        <fullName evidence="2">Uncharacterized protein</fullName>
    </submittedName>
</protein>
<feature type="compositionally biased region" description="Polar residues" evidence="1">
    <location>
        <begin position="75"/>
        <end position="85"/>
    </location>
</feature>
<dbReference type="Gramene" id="ERN18391">
    <property type="protein sequence ID" value="ERN18391"/>
    <property type="gene ID" value="AMTR_s01989p00009110"/>
</dbReference>
<feature type="non-terminal residue" evidence="2">
    <location>
        <position position="1"/>
    </location>
</feature>
<feature type="region of interest" description="Disordered" evidence="1">
    <location>
        <begin position="68"/>
        <end position="91"/>
    </location>
</feature>
<accession>U5CYH0</accession>
<evidence type="ECO:0000313" key="3">
    <source>
        <dbReference type="Proteomes" id="UP000017836"/>
    </source>
</evidence>
<feature type="region of interest" description="Disordered" evidence="1">
    <location>
        <begin position="1"/>
        <end position="31"/>
    </location>
</feature>
<name>U5CYH0_AMBTC</name>
<keyword evidence="3" id="KW-1185">Reference proteome</keyword>
<proteinExistence type="predicted"/>
<reference evidence="3" key="1">
    <citation type="journal article" date="2013" name="Science">
        <title>The Amborella genome and the evolution of flowering plants.</title>
        <authorList>
            <consortium name="Amborella Genome Project"/>
        </authorList>
    </citation>
    <scope>NUCLEOTIDE SEQUENCE [LARGE SCALE GENOMIC DNA]</scope>
</reference>
<dbReference type="EMBL" id="KI392212">
    <property type="protein sequence ID" value="ERN18391.1"/>
    <property type="molecule type" value="Genomic_DNA"/>
</dbReference>